<accession>A0A5J4L980</accession>
<name>A0A5J4L980_9ACTN</name>
<dbReference type="Proteomes" id="UP000325598">
    <property type="component" value="Unassembled WGS sequence"/>
</dbReference>
<organism evidence="1 2">
    <name type="scientific">Streptomyces angustmyceticus</name>
    <dbReference type="NCBI Taxonomy" id="285578"/>
    <lineage>
        <taxon>Bacteria</taxon>
        <taxon>Bacillati</taxon>
        <taxon>Actinomycetota</taxon>
        <taxon>Actinomycetes</taxon>
        <taxon>Kitasatosporales</taxon>
        <taxon>Streptomycetaceae</taxon>
        <taxon>Streptomyces</taxon>
    </lineage>
</organism>
<gene>
    <name evidence="1" type="ORF">San01_03530</name>
</gene>
<reference evidence="1 2" key="1">
    <citation type="submission" date="2019-10" db="EMBL/GenBank/DDBJ databases">
        <title>Whole genome shotgun sequence of Streptomyces angustmyceticus NBRC 3934.</title>
        <authorList>
            <person name="Hosoyama A."/>
            <person name="Ichikawa N."/>
            <person name="Kimura A."/>
            <person name="Kitahashi Y."/>
            <person name="Komaki H."/>
            <person name="Uohara A."/>
        </authorList>
    </citation>
    <scope>NUCLEOTIDE SEQUENCE [LARGE SCALE GENOMIC DNA]</scope>
    <source>
        <strain evidence="1 2">NBRC 3934</strain>
    </source>
</reference>
<keyword evidence="2" id="KW-1185">Reference proteome</keyword>
<proteinExistence type="predicted"/>
<dbReference type="GeneID" id="96749737"/>
<sequence length="176" mass="20072">MTPTAKAELLTRLRIQRRARLARRGDLGLLIAALHLTADCMDAWDRKMDGYSWVYWKQWKANKQQGQPRSRPTRQPGYRWGRDIVEYLHHTSAGAASLEAMGAEMDRRRAVDRVAYRKWLRATDDVYDEMLRLIWPRGGPDPNLSSDDVRAIADRLMVVAMPLPSDGSDVAGKPSP</sequence>
<dbReference type="AlphaFoldDB" id="A0A5J4L980"/>
<evidence type="ECO:0000313" key="1">
    <source>
        <dbReference type="EMBL" id="GES27866.1"/>
    </source>
</evidence>
<dbReference type="EMBL" id="BLAG01000004">
    <property type="protein sequence ID" value="GES27866.1"/>
    <property type="molecule type" value="Genomic_DNA"/>
</dbReference>
<comment type="caution">
    <text evidence="1">The sequence shown here is derived from an EMBL/GenBank/DDBJ whole genome shotgun (WGS) entry which is preliminary data.</text>
</comment>
<dbReference type="RefSeq" id="WP_086721890.1">
    <property type="nucleotide sequence ID" value="NZ_BLAG01000004.1"/>
</dbReference>
<protein>
    <submittedName>
        <fullName evidence="1">Uncharacterized protein</fullName>
    </submittedName>
</protein>
<evidence type="ECO:0000313" key="2">
    <source>
        <dbReference type="Proteomes" id="UP000325598"/>
    </source>
</evidence>